<dbReference type="STRING" id="1117702.AQZ52_15900"/>
<evidence type="ECO:0000313" key="6">
    <source>
        <dbReference type="Proteomes" id="UP000058012"/>
    </source>
</evidence>
<proteinExistence type="inferred from homology"/>
<dbReference type="Pfam" id="PF05157">
    <property type="entry name" value="MshEN"/>
    <property type="match status" value="1"/>
</dbReference>
<dbReference type="InterPro" id="IPR007831">
    <property type="entry name" value="T2SS_GspE_N"/>
</dbReference>
<evidence type="ECO:0000259" key="4">
    <source>
        <dbReference type="PROSITE" id="PS00662"/>
    </source>
</evidence>
<keyword evidence="2" id="KW-0547">Nucleotide-binding</keyword>
<feature type="domain" description="Bacterial type II secretion system protein E" evidence="4">
    <location>
        <begin position="388"/>
        <end position="402"/>
    </location>
</feature>
<dbReference type="CDD" id="cd01129">
    <property type="entry name" value="PulE-GspE-like"/>
    <property type="match status" value="1"/>
</dbReference>
<sequence length="571" mass="61936">MPSSTDPAQRHARTSREAAEGLIPDLPAVLRSAGLADDSLARARLVEAETGETLEKIVTRLGLISEDALARALGAALDLPVIEPERFPTEALAVPNISQAFLHDRRALPLWLDKGRVVVALANPLDHDAVSGLAFATGHPVTRVIARGGDIDAAIDRLYRAEPADQVEDEIDDADLERLKDLVSDAPVIRAVNRLIADAVDARASDIHLEPTDDRLAVRFRIDGMLREMPAKPAAMRAPIVSRIKVMANLNIAERRLPQDGRLRLTVRGHEIDLRVATAPSIHGESVVMRILDRSNLSLDPKTLGFDPDLEAQFLAALAQPHGIMLVTGPTGSGKTTTLYAALAHLNAPDRKLTTIEDPIEYRLPGVVQSQINPTIGYTFSTALRSFLRQDPDVMMVGEIRDTETAQIAVQAALTGHMILSTLHTNTAAGAVTRLLDMGVEPFLLSSVLTGVLAQRLVRRLCPHCREPYEADPALLERLGIAHQGSGHDTFYRPVGCPRCKGSGYAGRMAVFEFIRIDRDISALILRRADTRAIAEQAARAGYGTLRADGIAKARRGLTALEEVLRVASED</sequence>
<dbReference type="FunFam" id="3.40.50.300:FF:000398">
    <property type="entry name" value="Type IV pilus assembly ATPase PilB"/>
    <property type="match status" value="1"/>
</dbReference>
<accession>A0A117UT16</accession>
<dbReference type="GO" id="GO:0016887">
    <property type="term" value="F:ATP hydrolysis activity"/>
    <property type="evidence" value="ECO:0007669"/>
    <property type="project" value="TreeGrafter"/>
</dbReference>
<dbReference type="SUPFAM" id="SSF160246">
    <property type="entry name" value="EspE N-terminal domain-like"/>
    <property type="match status" value="1"/>
</dbReference>
<dbReference type="RefSeq" id="WP_067913213.1">
    <property type="nucleotide sequence ID" value="NZ_KQ954246.1"/>
</dbReference>
<dbReference type="InterPro" id="IPR001482">
    <property type="entry name" value="T2SS/T4SS_dom"/>
</dbReference>
<keyword evidence="3" id="KW-0067">ATP-binding</keyword>
<evidence type="ECO:0000256" key="3">
    <source>
        <dbReference type="ARBA" id="ARBA00022840"/>
    </source>
</evidence>
<reference evidence="5 6" key="1">
    <citation type="submission" date="2015-10" db="EMBL/GenBank/DDBJ databases">
        <title>Draft genome sequence of Novosphingobium fuchskuhlense DSM 25065 isolated from a surface water sample of the southwest basin of Lake Grosse Fuchskuhle.</title>
        <authorList>
            <person name="Ruckert C."/>
            <person name="Winkler A."/>
            <person name="Glaeser J."/>
            <person name="Grossart H.-P."/>
            <person name="Kalinowski J."/>
            <person name="Glaeser S."/>
        </authorList>
    </citation>
    <scope>NUCLEOTIDE SEQUENCE [LARGE SCALE GENOMIC DNA]</scope>
    <source>
        <strain evidence="5 6">FNE08-7</strain>
    </source>
</reference>
<protein>
    <submittedName>
        <fullName evidence="5">Type II secretion system protein GspE</fullName>
    </submittedName>
</protein>
<dbReference type="Pfam" id="PF00437">
    <property type="entry name" value="T2SSE"/>
    <property type="match status" value="1"/>
</dbReference>
<dbReference type="PANTHER" id="PTHR30258:SF2">
    <property type="entry name" value="COMG OPERON PROTEIN 1"/>
    <property type="match status" value="1"/>
</dbReference>
<comment type="caution">
    <text evidence="5">The sequence shown here is derived from an EMBL/GenBank/DDBJ whole genome shotgun (WGS) entry which is preliminary data.</text>
</comment>
<dbReference type="PANTHER" id="PTHR30258">
    <property type="entry name" value="TYPE II SECRETION SYSTEM PROTEIN GSPE-RELATED"/>
    <property type="match status" value="1"/>
</dbReference>
<dbReference type="SUPFAM" id="SSF52540">
    <property type="entry name" value="P-loop containing nucleoside triphosphate hydrolases"/>
    <property type="match status" value="1"/>
</dbReference>
<dbReference type="FunFam" id="3.30.450.90:FF:000001">
    <property type="entry name" value="Type II secretion system ATPase GspE"/>
    <property type="match status" value="1"/>
</dbReference>
<dbReference type="OrthoDB" id="9804785at2"/>
<name>A0A117UT16_9SPHN</name>
<dbReference type="Proteomes" id="UP000058012">
    <property type="component" value="Unassembled WGS sequence"/>
</dbReference>
<organism evidence="5 6">
    <name type="scientific">Novosphingobium fuchskuhlense</name>
    <dbReference type="NCBI Taxonomy" id="1117702"/>
    <lineage>
        <taxon>Bacteria</taxon>
        <taxon>Pseudomonadati</taxon>
        <taxon>Pseudomonadota</taxon>
        <taxon>Alphaproteobacteria</taxon>
        <taxon>Sphingomonadales</taxon>
        <taxon>Sphingomonadaceae</taxon>
        <taxon>Novosphingobium</taxon>
    </lineage>
</organism>
<dbReference type="PROSITE" id="PS00662">
    <property type="entry name" value="T2SP_E"/>
    <property type="match status" value="1"/>
</dbReference>
<dbReference type="GO" id="GO:0005886">
    <property type="term" value="C:plasma membrane"/>
    <property type="evidence" value="ECO:0007669"/>
    <property type="project" value="TreeGrafter"/>
</dbReference>
<evidence type="ECO:0000256" key="1">
    <source>
        <dbReference type="ARBA" id="ARBA00006611"/>
    </source>
</evidence>
<keyword evidence="6" id="KW-1185">Reference proteome</keyword>
<dbReference type="Gene3D" id="3.30.450.90">
    <property type="match status" value="1"/>
</dbReference>
<dbReference type="Gene3D" id="1.10.40.70">
    <property type="match status" value="1"/>
</dbReference>
<gene>
    <name evidence="5" type="ORF">AQZ52_15900</name>
</gene>
<dbReference type="EMBL" id="LLZS01000009">
    <property type="protein sequence ID" value="KUR70329.1"/>
    <property type="molecule type" value="Genomic_DNA"/>
</dbReference>
<dbReference type="Gene3D" id="3.30.300.160">
    <property type="entry name" value="Type II secretion system, protein E, N-terminal domain"/>
    <property type="match status" value="1"/>
</dbReference>
<dbReference type="Gene3D" id="3.40.50.300">
    <property type="entry name" value="P-loop containing nucleotide triphosphate hydrolases"/>
    <property type="match status" value="1"/>
</dbReference>
<dbReference type="GO" id="GO:0005524">
    <property type="term" value="F:ATP binding"/>
    <property type="evidence" value="ECO:0007669"/>
    <property type="project" value="UniProtKB-KW"/>
</dbReference>
<evidence type="ECO:0000313" key="5">
    <source>
        <dbReference type="EMBL" id="KUR70329.1"/>
    </source>
</evidence>
<dbReference type="AlphaFoldDB" id="A0A117UT16"/>
<dbReference type="InterPro" id="IPR037257">
    <property type="entry name" value="T2SS_E_N_sf"/>
</dbReference>
<evidence type="ECO:0000256" key="2">
    <source>
        <dbReference type="ARBA" id="ARBA00022741"/>
    </source>
</evidence>
<comment type="similarity">
    <text evidence="1">Belongs to the GSP E family.</text>
</comment>
<dbReference type="InterPro" id="IPR027417">
    <property type="entry name" value="P-loop_NTPase"/>
</dbReference>